<name>A0A427Y0E6_9TREE</name>
<dbReference type="Proteomes" id="UP000279236">
    <property type="component" value="Unassembled WGS sequence"/>
</dbReference>
<dbReference type="PANTHER" id="PTHR14303:SF0">
    <property type="entry name" value="DNA POLYMERASE DELTA SUBUNIT 4"/>
    <property type="match status" value="1"/>
</dbReference>
<organism evidence="2 3">
    <name type="scientific">Apiotrichum porosum</name>
    <dbReference type="NCBI Taxonomy" id="105984"/>
    <lineage>
        <taxon>Eukaryota</taxon>
        <taxon>Fungi</taxon>
        <taxon>Dikarya</taxon>
        <taxon>Basidiomycota</taxon>
        <taxon>Agaricomycotina</taxon>
        <taxon>Tremellomycetes</taxon>
        <taxon>Trichosporonales</taxon>
        <taxon>Trichosporonaceae</taxon>
        <taxon>Apiotrichum</taxon>
    </lineage>
</organism>
<evidence type="ECO:0000313" key="3">
    <source>
        <dbReference type="Proteomes" id="UP000279236"/>
    </source>
</evidence>
<gene>
    <name evidence="2" type="ORF">EHS24_006130</name>
</gene>
<dbReference type="GeneID" id="39590673"/>
<protein>
    <recommendedName>
        <fullName evidence="4">DNA polymerase delta subunit 4</fullName>
    </recommendedName>
</protein>
<dbReference type="AlphaFoldDB" id="A0A427Y0E6"/>
<evidence type="ECO:0008006" key="4">
    <source>
        <dbReference type="Google" id="ProtNLM"/>
    </source>
</evidence>
<feature type="region of interest" description="Disordered" evidence="1">
    <location>
        <begin position="1"/>
        <end position="105"/>
    </location>
</feature>
<dbReference type="STRING" id="105984.A0A427Y0E6"/>
<comment type="caution">
    <text evidence="2">The sequence shown here is derived from an EMBL/GenBank/DDBJ whole genome shotgun (WGS) entry which is preliminary data.</text>
</comment>
<dbReference type="PANTHER" id="PTHR14303">
    <property type="entry name" value="DNA POLYMERASE DELTA SUBUNIT 4"/>
    <property type="match status" value="1"/>
</dbReference>
<dbReference type="GO" id="GO:0000731">
    <property type="term" value="P:DNA synthesis involved in DNA repair"/>
    <property type="evidence" value="ECO:0007669"/>
    <property type="project" value="InterPro"/>
</dbReference>
<dbReference type="EMBL" id="RSCE01000003">
    <property type="protein sequence ID" value="RSH84606.1"/>
    <property type="molecule type" value="Genomic_DNA"/>
</dbReference>
<dbReference type="GO" id="GO:0006261">
    <property type="term" value="P:DNA-templated DNA replication"/>
    <property type="evidence" value="ECO:0007669"/>
    <property type="project" value="TreeGrafter"/>
</dbReference>
<dbReference type="GO" id="GO:0003887">
    <property type="term" value="F:DNA-directed DNA polymerase activity"/>
    <property type="evidence" value="ECO:0007669"/>
    <property type="project" value="TreeGrafter"/>
</dbReference>
<sequence length="202" mass="21948">MRHGIFGSAKPGAQVDAPGRGPGAQMLASVQQSSHRQPTLSFQSRRPASAAAKAASKNKSLGKTPALRRTGSASSLSSVDRAKTPPVKDAAKDDVVSVPDDEREVLDGNSKQWNKLYKDARVEMGGVEPIHAGPQMTKVHHILRVFDMTSKYGPCAGITRLDRWDRAKKLGLNPPEEIRKILVTQQGEDSVDLRESVLYGWV</sequence>
<dbReference type="InterPro" id="IPR007218">
    <property type="entry name" value="DNA_pol_delta_4"/>
</dbReference>
<keyword evidence="3" id="KW-1185">Reference proteome</keyword>
<dbReference type="RefSeq" id="XP_028478054.1">
    <property type="nucleotide sequence ID" value="XM_028621602.1"/>
</dbReference>
<feature type="compositionally biased region" description="Low complexity" evidence="1">
    <location>
        <begin position="48"/>
        <end position="59"/>
    </location>
</feature>
<reference evidence="2 3" key="1">
    <citation type="submission" date="2018-11" db="EMBL/GenBank/DDBJ databases">
        <title>Genome sequence of Apiotrichum porosum DSM 27194.</title>
        <authorList>
            <person name="Aliyu H."/>
            <person name="Gorte O."/>
            <person name="Ochsenreither K."/>
        </authorList>
    </citation>
    <scope>NUCLEOTIDE SEQUENCE [LARGE SCALE GENOMIC DNA]</scope>
    <source>
        <strain evidence="2 3">DSM 27194</strain>
    </source>
</reference>
<dbReference type="Pfam" id="PF04081">
    <property type="entry name" value="DNA_pol_delta_4"/>
    <property type="match status" value="1"/>
</dbReference>
<evidence type="ECO:0000256" key="1">
    <source>
        <dbReference type="SAM" id="MobiDB-lite"/>
    </source>
</evidence>
<feature type="compositionally biased region" description="Polar residues" evidence="1">
    <location>
        <begin position="28"/>
        <end position="46"/>
    </location>
</feature>
<dbReference type="OrthoDB" id="337486at2759"/>
<proteinExistence type="predicted"/>
<dbReference type="GO" id="GO:0043625">
    <property type="term" value="C:delta DNA polymerase complex"/>
    <property type="evidence" value="ECO:0007669"/>
    <property type="project" value="TreeGrafter"/>
</dbReference>
<accession>A0A427Y0E6</accession>
<evidence type="ECO:0000313" key="2">
    <source>
        <dbReference type="EMBL" id="RSH84606.1"/>
    </source>
</evidence>